<evidence type="ECO:0000256" key="1">
    <source>
        <dbReference type="SAM" id="MobiDB-lite"/>
    </source>
</evidence>
<protein>
    <submittedName>
        <fullName evidence="2">Uncharacterized protein</fullName>
    </submittedName>
</protein>
<evidence type="ECO:0000313" key="3">
    <source>
        <dbReference type="Proteomes" id="UP000765509"/>
    </source>
</evidence>
<name>A0A9Q3I8Y1_9BASI</name>
<keyword evidence="3" id="KW-1185">Reference proteome</keyword>
<accession>A0A9Q3I8Y1</accession>
<sequence length="130" mass="14673">MLISIIGICSEEELDKEEEDLPLTSKDQKFDPDKPDAATSAERRQSMKNRTMAFAKMSCVYSILQEEPETVLELKFDESRKLDIKNENLPPELIEAGYVEGPEEFAEYFSHGEADAGEPSRTRSPSGTMH</sequence>
<feature type="compositionally biased region" description="Basic and acidic residues" evidence="1">
    <location>
        <begin position="26"/>
        <end position="45"/>
    </location>
</feature>
<feature type="compositionally biased region" description="Basic and acidic residues" evidence="1">
    <location>
        <begin position="110"/>
        <end position="121"/>
    </location>
</feature>
<proteinExistence type="predicted"/>
<dbReference type="OrthoDB" id="10605715at2759"/>
<organism evidence="2 3">
    <name type="scientific">Austropuccinia psidii MF-1</name>
    <dbReference type="NCBI Taxonomy" id="1389203"/>
    <lineage>
        <taxon>Eukaryota</taxon>
        <taxon>Fungi</taxon>
        <taxon>Dikarya</taxon>
        <taxon>Basidiomycota</taxon>
        <taxon>Pucciniomycotina</taxon>
        <taxon>Pucciniomycetes</taxon>
        <taxon>Pucciniales</taxon>
        <taxon>Sphaerophragmiaceae</taxon>
        <taxon>Austropuccinia</taxon>
    </lineage>
</organism>
<evidence type="ECO:0000313" key="2">
    <source>
        <dbReference type="EMBL" id="MBW0530605.1"/>
    </source>
</evidence>
<dbReference type="AlphaFoldDB" id="A0A9Q3I8Y1"/>
<feature type="region of interest" description="Disordered" evidence="1">
    <location>
        <begin position="110"/>
        <end position="130"/>
    </location>
</feature>
<feature type="region of interest" description="Disordered" evidence="1">
    <location>
        <begin position="15"/>
        <end position="46"/>
    </location>
</feature>
<comment type="caution">
    <text evidence="2">The sequence shown here is derived from an EMBL/GenBank/DDBJ whole genome shotgun (WGS) entry which is preliminary data.</text>
</comment>
<gene>
    <name evidence="2" type="ORF">O181_070320</name>
</gene>
<reference evidence="2" key="1">
    <citation type="submission" date="2021-03" db="EMBL/GenBank/DDBJ databases">
        <title>Draft genome sequence of rust myrtle Austropuccinia psidii MF-1, a brazilian biotype.</title>
        <authorList>
            <person name="Quecine M.C."/>
            <person name="Pachon D.M.R."/>
            <person name="Bonatelli M.L."/>
            <person name="Correr F.H."/>
            <person name="Franceschini L.M."/>
            <person name="Leite T.F."/>
            <person name="Margarido G.R.A."/>
            <person name="Almeida C.A."/>
            <person name="Ferrarezi J.A."/>
            <person name="Labate C.A."/>
        </authorList>
    </citation>
    <scope>NUCLEOTIDE SEQUENCE</scope>
    <source>
        <strain evidence="2">MF-1</strain>
    </source>
</reference>
<dbReference type="EMBL" id="AVOT02036142">
    <property type="protein sequence ID" value="MBW0530605.1"/>
    <property type="molecule type" value="Genomic_DNA"/>
</dbReference>
<dbReference type="Proteomes" id="UP000765509">
    <property type="component" value="Unassembled WGS sequence"/>
</dbReference>